<proteinExistence type="predicted"/>
<sequence length="128" mass="13589">MLIGELAAVSGTTAKTIRFYEANALLPPAARTAGGYRSFTPESIARPDFIRRGGAAGLTLTQIREVLQIRDAGDAPCQHVRGLLAERLAGLDTQIAALQDLRDTVSQLHDGVAAGPDRSDAVRVCCFL</sequence>
<protein>
    <submittedName>
        <fullName evidence="1">Heavy metal-responsive transcriptional regulator</fullName>
    </submittedName>
</protein>
<evidence type="ECO:0000313" key="2">
    <source>
        <dbReference type="Proteomes" id="UP001059663"/>
    </source>
</evidence>
<accession>A0AC61U407</accession>
<dbReference type="EMBL" id="CP087977">
    <property type="protein sequence ID" value="UUZ44713.1"/>
    <property type="molecule type" value="Genomic_DNA"/>
</dbReference>
<evidence type="ECO:0000313" key="1">
    <source>
        <dbReference type="EMBL" id="UUZ44713.1"/>
    </source>
</evidence>
<reference evidence="1" key="1">
    <citation type="submission" date="2021-11" db="EMBL/GenBank/DDBJ databases">
        <title>Study of the species diversity of bacterial strains isolated from a unique natural object - Shulgan-Tash cave (Bashkiria).</title>
        <authorList>
            <person name="Sazanova A.L."/>
            <person name="Chirak E.R."/>
            <person name="Safronova V.I."/>
        </authorList>
    </citation>
    <scope>NUCLEOTIDE SEQUENCE</scope>
    <source>
        <strain evidence="1">P1</strain>
    </source>
</reference>
<name>A0AC61U407_9MICO</name>
<dbReference type="Proteomes" id="UP001059663">
    <property type="component" value="Chromosome"/>
</dbReference>
<gene>
    <name evidence="1" type="ORF">LP422_20805</name>
</gene>
<organism evidence="1 2">
    <name type="scientific">Janibacter limosus</name>
    <dbReference type="NCBI Taxonomy" id="53458"/>
    <lineage>
        <taxon>Bacteria</taxon>
        <taxon>Bacillati</taxon>
        <taxon>Actinomycetota</taxon>
        <taxon>Actinomycetes</taxon>
        <taxon>Micrococcales</taxon>
        <taxon>Intrasporangiaceae</taxon>
        <taxon>Janibacter</taxon>
    </lineage>
</organism>